<feature type="transmembrane region" description="Helical" evidence="7">
    <location>
        <begin position="188"/>
        <end position="208"/>
    </location>
</feature>
<dbReference type="CDD" id="cd00075">
    <property type="entry name" value="HATPase"/>
    <property type="match status" value="1"/>
</dbReference>
<evidence type="ECO:0000313" key="10">
    <source>
        <dbReference type="Proteomes" id="UP000193200"/>
    </source>
</evidence>
<keyword evidence="6" id="KW-0902">Two-component regulatory system</keyword>
<evidence type="ECO:0000256" key="4">
    <source>
        <dbReference type="ARBA" id="ARBA00022679"/>
    </source>
</evidence>
<dbReference type="SUPFAM" id="SSF55874">
    <property type="entry name" value="ATPase domain of HSP90 chaperone/DNA topoisomerase II/histidine kinase"/>
    <property type="match status" value="1"/>
</dbReference>
<evidence type="ECO:0000256" key="6">
    <source>
        <dbReference type="ARBA" id="ARBA00023012"/>
    </source>
</evidence>
<dbReference type="InterPro" id="IPR050980">
    <property type="entry name" value="2C_sensor_his_kinase"/>
</dbReference>
<proteinExistence type="predicted"/>
<comment type="catalytic activity">
    <reaction evidence="1">
        <text>ATP + protein L-histidine = ADP + protein N-phospho-L-histidine.</text>
        <dbReference type="EC" id="2.7.13.3"/>
    </reaction>
</comment>
<sequence>MWLRVIVLLAIFLSVPILLYQQFRVADGEKQALLLRSAHEQGRLVTRALTPTLTREDAKPFIGLAEALKPLVPEGASIKVLFRPIDSPRAAAFYYVAAEPPVPDTLLEEEFGRLINQGLLDSLASTCADNIPLSLRYRTASGNEELLTSINSINSNQGCWAVVTTHRAADYLQSSLGRPYWQTPEVSFAMIIYMAMALITFAMFLSLWRTFSRFGQLARDLRTSGSKTKRTFSEHAETPELVGVARDIDRLVETLRGSADAIRQAAEENAHAYKGPIAVIRQAVEQARKAVPQEQVRGRWAVNEIDRQLDRLDGIVAYAWRMDEATADLIDPPRENVDLSTLLNRMLSGYASLLESRRVMLQPEVDEGVVVQASEELLETVIENLLENAISFSPAGGSLKVALRKNGDSVALAVEDDGPGVSAGELEKIFDRYYTKRPKQDPEVPDSNAGEGANKHIGIGLWIVRRKVEAVGGKVRAELQEAKHGLRMSVTLPLAS</sequence>
<dbReference type="InterPro" id="IPR005467">
    <property type="entry name" value="His_kinase_dom"/>
</dbReference>
<dbReference type="InterPro" id="IPR004358">
    <property type="entry name" value="Sig_transdc_His_kin-like_C"/>
</dbReference>
<evidence type="ECO:0000259" key="8">
    <source>
        <dbReference type="PROSITE" id="PS50109"/>
    </source>
</evidence>
<dbReference type="InParanoid" id="A0A1Y5T9B4"/>
<dbReference type="EC" id="2.7.13.3" evidence="2"/>
<dbReference type="AlphaFoldDB" id="A0A1Y5T9B4"/>
<keyword evidence="3" id="KW-0597">Phosphoprotein</keyword>
<dbReference type="InterPro" id="IPR003594">
    <property type="entry name" value="HATPase_dom"/>
</dbReference>
<evidence type="ECO:0000256" key="3">
    <source>
        <dbReference type="ARBA" id="ARBA00022553"/>
    </source>
</evidence>
<keyword evidence="7" id="KW-0812">Transmembrane</keyword>
<protein>
    <recommendedName>
        <fullName evidence="2">histidine kinase</fullName>
        <ecNumber evidence="2">2.7.13.3</ecNumber>
    </recommendedName>
</protein>
<dbReference type="EMBL" id="FWFR01000002">
    <property type="protein sequence ID" value="SLN58395.1"/>
    <property type="molecule type" value="Genomic_DNA"/>
</dbReference>
<dbReference type="Pfam" id="PF02518">
    <property type="entry name" value="HATPase_c"/>
    <property type="match status" value="1"/>
</dbReference>
<evidence type="ECO:0000256" key="1">
    <source>
        <dbReference type="ARBA" id="ARBA00000085"/>
    </source>
</evidence>
<reference evidence="9 10" key="1">
    <citation type="submission" date="2017-03" db="EMBL/GenBank/DDBJ databases">
        <authorList>
            <person name="Afonso C.L."/>
            <person name="Miller P.J."/>
            <person name="Scott M.A."/>
            <person name="Spackman E."/>
            <person name="Goraichik I."/>
            <person name="Dimitrov K.M."/>
            <person name="Suarez D.L."/>
            <person name="Swayne D.E."/>
        </authorList>
    </citation>
    <scope>NUCLEOTIDE SEQUENCE [LARGE SCALE GENOMIC DNA]</scope>
    <source>
        <strain evidence="9 10">CECT 7691</strain>
    </source>
</reference>
<evidence type="ECO:0000313" key="9">
    <source>
        <dbReference type="EMBL" id="SLN58395.1"/>
    </source>
</evidence>
<keyword evidence="7" id="KW-1133">Transmembrane helix</keyword>
<dbReference type="Proteomes" id="UP000193200">
    <property type="component" value="Unassembled WGS sequence"/>
</dbReference>
<keyword evidence="5 9" id="KW-0418">Kinase</keyword>
<dbReference type="PANTHER" id="PTHR44936:SF9">
    <property type="entry name" value="SENSOR PROTEIN CREC"/>
    <property type="match status" value="1"/>
</dbReference>
<gene>
    <name evidence="9" type="primary">baeS</name>
    <name evidence="9" type="ORF">OCH7691_02568</name>
</gene>
<evidence type="ECO:0000256" key="2">
    <source>
        <dbReference type="ARBA" id="ARBA00012438"/>
    </source>
</evidence>
<dbReference type="PANTHER" id="PTHR44936">
    <property type="entry name" value="SENSOR PROTEIN CREC"/>
    <property type="match status" value="1"/>
</dbReference>
<dbReference type="PROSITE" id="PS50109">
    <property type="entry name" value="HIS_KIN"/>
    <property type="match status" value="1"/>
</dbReference>
<dbReference type="GO" id="GO:0000160">
    <property type="term" value="P:phosphorelay signal transduction system"/>
    <property type="evidence" value="ECO:0007669"/>
    <property type="project" value="UniProtKB-KW"/>
</dbReference>
<name>A0A1Y5T9B4_9PROT</name>
<dbReference type="SMART" id="SM00387">
    <property type="entry name" value="HATPase_c"/>
    <property type="match status" value="1"/>
</dbReference>
<evidence type="ECO:0000256" key="7">
    <source>
        <dbReference type="SAM" id="Phobius"/>
    </source>
</evidence>
<organism evidence="9 10">
    <name type="scientific">Oceanibacterium hippocampi</name>
    <dbReference type="NCBI Taxonomy" id="745714"/>
    <lineage>
        <taxon>Bacteria</taxon>
        <taxon>Pseudomonadati</taxon>
        <taxon>Pseudomonadota</taxon>
        <taxon>Alphaproteobacteria</taxon>
        <taxon>Sneathiellales</taxon>
        <taxon>Sneathiellaceae</taxon>
        <taxon>Oceanibacterium</taxon>
    </lineage>
</organism>
<dbReference type="GO" id="GO:0004673">
    <property type="term" value="F:protein histidine kinase activity"/>
    <property type="evidence" value="ECO:0007669"/>
    <property type="project" value="UniProtKB-EC"/>
</dbReference>
<keyword evidence="7" id="KW-0472">Membrane</keyword>
<keyword evidence="10" id="KW-1185">Reference proteome</keyword>
<feature type="domain" description="Histidine kinase" evidence="8">
    <location>
        <begin position="268"/>
        <end position="496"/>
    </location>
</feature>
<dbReference type="Gene3D" id="3.30.565.10">
    <property type="entry name" value="Histidine kinase-like ATPase, C-terminal domain"/>
    <property type="match status" value="1"/>
</dbReference>
<keyword evidence="4 9" id="KW-0808">Transferase</keyword>
<dbReference type="PRINTS" id="PR00344">
    <property type="entry name" value="BCTRLSENSOR"/>
</dbReference>
<evidence type="ECO:0000256" key="5">
    <source>
        <dbReference type="ARBA" id="ARBA00022777"/>
    </source>
</evidence>
<accession>A0A1Y5T9B4</accession>
<dbReference type="InterPro" id="IPR036890">
    <property type="entry name" value="HATPase_C_sf"/>
</dbReference>